<dbReference type="SMART" id="SM00257">
    <property type="entry name" value="LysM"/>
    <property type="match status" value="1"/>
</dbReference>
<dbReference type="Pfam" id="PF01832">
    <property type="entry name" value="Glucosaminidase"/>
    <property type="match status" value="1"/>
</dbReference>
<accession>A0A109N0R6</accession>
<feature type="domain" description="LysM" evidence="5">
    <location>
        <begin position="159"/>
        <end position="203"/>
    </location>
</feature>
<dbReference type="Gene3D" id="1.10.530.10">
    <property type="match status" value="1"/>
</dbReference>
<keyword evidence="3" id="KW-0378">Hydrolase</keyword>
<dbReference type="InterPro" id="IPR018392">
    <property type="entry name" value="LysM"/>
</dbReference>
<keyword evidence="2" id="KW-0081">Bacteriolytic enzyme</keyword>
<dbReference type="InterPro" id="IPR036779">
    <property type="entry name" value="LysM_dom_sf"/>
</dbReference>
<evidence type="ECO:0000256" key="3">
    <source>
        <dbReference type="ARBA" id="ARBA00022801"/>
    </source>
</evidence>
<proteinExistence type="predicted"/>
<gene>
    <name evidence="6" type="ORF">AS888_17385</name>
</gene>
<keyword evidence="1" id="KW-0929">Antimicrobial</keyword>
<dbReference type="GO" id="GO:0004040">
    <property type="term" value="F:amidase activity"/>
    <property type="evidence" value="ECO:0007669"/>
    <property type="project" value="InterPro"/>
</dbReference>
<dbReference type="PANTHER" id="PTHR33308">
    <property type="entry name" value="PEPTIDOGLYCAN HYDROLASE FLGJ"/>
    <property type="match status" value="1"/>
</dbReference>
<dbReference type="EMBL" id="LNNH01000012">
    <property type="protein sequence ID" value="KWW21358.1"/>
    <property type="molecule type" value="Genomic_DNA"/>
</dbReference>
<dbReference type="GO" id="GO:0031640">
    <property type="term" value="P:killing of cells of another organism"/>
    <property type="evidence" value="ECO:0007669"/>
    <property type="project" value="UniProtKB-KW"/>
</dbReference>
<protein>
    <recommendedName>
        <fullName evidence="4">Peptidoglycan hydrolase</fullName>
    </recommendedName>
</protein>
<reference evidence="6 7" key="1">
    <citation type="submission" date="2015-11" db="EMBL/GenBank/DDBJ databases">
        <title>Genome Sequence of Bacillus simplex strain VanAntwerpen2.</title>
        <authorList>
            <person name="Couger M.B."/>
        </authorList>
    </citation>
    <scope>NUCLEOTIDE SEQUENCE [LARGE SCALE GENOMIC DNA]</scope>
    <source>
        <strain evidence="6 7">VanAntwerpen02</strain>
    </source>
</reference>
<dbReference type="PANTHER" id="PTHR33308:SF10">
    <property type="entry name" value="EXO-GLUCOSAMINIDASE LYTG"/>
    <property type="match status" value="1"/>
</dbReference>
<dbReference type="Gene3D" id="3.10.350.10">
    <property type="entry name" value="LysM domain"/>
    <property type="match status" value="1"/>
</dbReference>
<dbReference type="PROSITE" id="PS51782">
    <property type="entry name" value="LYSM"/>
    <property type="match status" value="1"/>
</dbReference>
<sequence>MSKETFINEIAPYALRIHEEFKILPSVIIAQACLESGYGTSTLAKQAKNIFGTKGDYKGESIIMQTIEYVNGAPVQVRNKFRKYPTWEESLRDLANLYAFGTSWNRNLYTAVIGEKDFKKALKAIYDAGYATDPKYIEKLVNLIETSDLTKFDSMVGEVYHIVIKGDTVSALAKAYGSTQVQIQQWNGLADLNLIKVNQRLRVK</sequence>
<name>A0A109N0R6_9BACI</name>
<evidence type="ECO:0000256" key="4">
    <source>
        <dbReference type="ARBA" id="ARBA00032108"/>
    </source>
</evidence>
<evidence type="ECO:0000256" key="2">
    <source>
        <dbReference type="ARBA" id="ARBA00022638"/>
    </source>
</evidence>
<dbReference type="PROSITE" id="PS51257">
    <property type="entry name" value="PROKAR_LIPOPROTEIN"/>
    <property type="match status" value="1"/>
</dbReference>
<evidence type="ECO:0000313" key="6">
    <source>
        <dbReference type="EMBL" id="KWW21358.1"/>
    </source>
</evidence>
<dbReference type="RefSeq" id="WP_061141707.1">
    <property type="nucleotide sequence ID" value="NZ_LNNH01000012.1"/>
</dbReference>
<dbReference type="PRINTS" id="PR01002">
    <property type="entry name" value="FLGFLGJ"/>
</dbReference>
<dbReference type="CDD" id="cd00118">
    <property type="entry name" value="LysM"/>
    <property type="match status" value="1"/>
</dbReference>
<dbReference type="InterPro" id="IPR002901">
    <property type="entry name" value="MGlyc_endo_b_GlcNAc-like_dom"/>
</dbReference>
<evidence type="ECO:0000256" key="1">
    <source>
        <dbReference type="ARBA" id="ARBA00022529"/>
    </source>
</evidence>
<keyword evidence="7" id="KW-1185">Reference proteome</keyword>
<dbReference type="Pfam" id="PF01476">
    <property type="entry name" value="LysM"/>
    <property type="match status" value="1"/>
</dbReference>
<dbReference type="Gene3D" id="4.10.80.30">
    <property type="entry name" value="DNA polymerase, domain 6"/>
    <property type="match status" value="1"/>
</dbReference>
<evidence type="ECO:0000259" key="5">
    <source>
        <dbReference type="PROSITE" id="PS51782"/>
    </source>
</evidence>
<evidence type="ECO:0000313" key="7">
    <source>
        <dbReference type="Proteomes" id="UP000064189"/>
    </source>
</evidence>
<dbReference type="GO" id="GO:0042742">
    <property type="term" value="P:defense response to bacterium"/>
    <property type="evidence" value="ECO:0007669"/>
    <property type="project" value="UniProtKB-KW"/>
</dbReference>
<dbReference type="Proteomes" id="UP000064189">
    <property type="component" value="Unassembled WGS sequence"/>
</dbReference>
<dbReference type="InterPro" id="IPR051056">
    <property type="entry name" value="Glycosyl_Hydrolase_73"/>
</dbReference>
<dbReference type="AlphaFoldDB" id="A0A109N0R6"/>
<comment type="caution">
    <text evidence="6">The sequence shown here is derived from an EMBL/GenBank/DDBJ whole genome shotgun (WGS) entry which is preliminary data.</text>
</comment>
<dbReference type="SMART" id="SM00047">
    <property type="entry name" value="LYZ2"/>
    <property type="match status" value="1"/>
</dbReference>
<dbReference type="SUPFAM" id="SSF54106">
    <property type="entry name" value="LysM domain"/>
    <property type="match status" value="1"/>
</dbReference>
<organism evidence="6 7">
    <name type="scientific">Peribacillus simplex</name>
    <dbReference type="NCBI Taxonomy" id="1478"/>
    <lineage>
        <taxon>Bacteria</taxon>
        <taxon>Bacillati</taxon>
        <taxon>Bacillota</taxon>
        <taxon>Bacilli</taxon>
        <taxon>Bacillales</taxon>
        <taxon>Bacillaceae</taxon>
        <taxon>Peribacillus</taxon>
    </lineage>
</organism>